<evidence type="ECO:0000256" key="11">
    <source>
        <dbReference type="ARBA" id="ARBA00023052"/>
    </source>
</evidence>
<dbReference type="PANTHER" id="PTHR18968:SF13">
    <property type="entry name" value="ACETOLACTATE SYNTHASE CATALYTIC SUBUNIT, MITOCHONDRIAL"/>
    <property type="match status" value="1"/>
</dbReference>
<dbReference type="FunFam" id="3.40.50.970:FF:000016">
    <property type="entry name" value="Acetolactate synthase"/>
    <property type="match status" value="1"/>
</dbReference>
<dbReference type="AlphaFoldDB" id="A0A369B9S2"/>
<dbReference type="InterPro" id="IPR012846">
    <property type="entry name" value="Acetolactate_synth_lsu"/>
</dbReference>
<dbReference type="InterPro" id="IPR029035">
    <property type="entry name" value="DHS-like_NAD/FAD-binding_dom"/>
</dbReference>
<evidence type="ECO:0000256" key="5">
    <source>
        <dbReference type="ARBA" id="ARBA00022605"/>
    </source>
</evidence>
<dbReference type="InterPro" id="IPR011766">
    <property type="entry name" value="TPP_enzyme_TPP-bd"/>
</dbReference>
<dbReference type="NCBIfam" id="TIGR00118">
    <property type="entry name" value="acolac_lg"/>
    <property type="match status" value="1"/>
</dbReference>
<dbReference type="GO" id="GO:0009097">
    <property type="term" value="P:isoleucine biosynthetic process"/>
    <property type="evidence" value="ECO:0007669"/>
    <property type="project" value="UniProtKB-UniPathway"/>
</dbReference>
<dbReference type="Pfam" id="PF02775">
    <property type="entry name" value="TPP_enzyme_C"/>
    <property type="match status" value="1"/>
</dbReference>
<evidence type="ECO:0000256" key="7">
    <source>
        <dbReference type="ARBA" id="ARBA00022679"/>
    </source>
</evidence>
<name>A0A369B9S2_9BACL</name>
<feature type="domain" description="Thiamine pyrophosphate enzyme TPP-binding" evidence="16">
    <location>
        <begin position="392"/>
        <end position="538"/>
    </location>
</feature>
<keyword evidence="5 14" id="KW-0028">Amino-acid biosynthesis</keyword>
<dbReference type="Gene3D" id="3.40.50.970">
    <property type="match status" value="2"/>
</dbReference>
<evidence type="ECO:0000313" key="19">
    <source>
        <dbReference type="Proteomes" id="UP000253090"/>
    </source>
</evidence>
<dbReference type="EMBL" id="QPJW01000009">
    <property type="protein sequence ID" value="RCX17306.1"/>
    <property type="molecule type" value="Genomic_DNA"/>
</dbReference>
<evidence type="ECO:0000256" key="13">
    <source>
        <dbReference type="ARBA" id="ARBA00048670"/>
    </source>
</evidence>
<dbReference type="GO" id="GO:0005948">
    <property type="term" value="C:acetolactate synthase complex"/>
    <property type="evidence" value="ECO:0007669"/>
    <property type="project" value="TreeGrafter"/>
</dbReference>
<dbReference type="CDD" id="cd02015">
    <property type="entry name" value="TPP_AHAS"/>
    <property type="match status" value="1"/>
</dbReference>
<dbReference type="Pfam" id="PF00205">
    <property type="entry name" value="TPP_enzyme_M"/>
    <property type="match status" value="1"/>
</dbReference>
<evidence type="ECO:0000256" key="9">
    <source>
        <dbReference type="ARBA" id="ARBA00022827"/>
    </source>
</evidence>
<keyword evidence="8 14" id="KW-0479">Metal-binding</keyword>
<comment type="pathway">
    <text evidence="2 14">Amino-acid biosynthesis; L-valine biosynthesis; L-valine from pyruvate: step 1/4.</text>
</comment>
<dbReference type="CDD" id="cd07035">
    <property type="entry name" value="TPP_PYR_POX_like"/>
    <property type="match status" value="1"/>
</dbReference>
<dbReference type="GO" id="GO:0000287">
    <property type="term" value="F:magnesium ion binding"/>
    <property type="evidence" value="ECO:0007669"/>
    <property type="project" value="UniProtKB-UniRule"/>
</dbReference>
<dbReference type="GO" id="GO:0030976">
    <property type="term" value="F:thiamine pyrophosphate binding"/>
    <property type="evidence" value="ECO:0007669"/>
    <property type="project" value="UniProtKB-UniRule"/>
</dbReference>
<organism evidence="18 19">
    <name type="scientific">Fontibacillus phaseoli</name>
    <dbReference type="NCBI Taxonomy" id="1416533"/>
    <lineage>
        <taxon>Bacteria</taxon>
        <taxon>Bacillati</taxon>
        <taxon>Bacillota</taxon>
        <taxon>Bacilli</taxon>
        <taxon>Bacillales</taxon>
        <taxon>Paenibacillaceae</taxon>
        <taxon>Fontibacillus</taxon>
    </lineage>
</organism>
<dbReference type="InterPro" id="IPR045229">
    <property type="entry name" value="TPP_enz"/>
</dbReference>
<evidence type="ECO:0000256" key="2">
    <source>
        <dbReference type="ARBA" id="ARBA00005025"/>
    </source>
</evidence>
<dbReference type="InterPro" id="IPR029061">
    <property type="entry name" value="THDP-binding"/>
</dbReference>
<sequence>MANDHCQIKNTLNGAELLIECLLEEQVDTIFGYPGGAVIPIYDALYDCSDIRHILTRHEQAAVHAADGYARVTGRPGVALVTSGPGATNAVTGIANAFMDSVPLVVLTGQVSTDLIGRDSFQEVNIFGMTMDVTKHNYVVMDVEELPRIMKEAFHIASSGRPGPVLIDLPKNIMNAKTTHGPLQEISIRGYQPATEIDDETIALIASRLSAAERPVILAGGGVVSSGSAEWLRTLAKSAGIPVVSTLMGIGAFPSDHPLYLGMLGMHGTYAANRAVHHADVLLSLGARFNDRLSGKIKSFSPDSWKVHVDIDDAELGKNIPVDLAVHGNIQNLLQKLIPFAGKLTAQPWAQETSRWQRKVPHFTAEPGTLSPQEVIQLLNKFTDGNAVVATDVGQHQIWTAHHYKFKHTRSFLTSGGLGTMGFGLPAAIGAAIAGNGDPVICVTGDGSFQMNLQELMTAVDYQLPVKIVILNNGYLGMVRQWQQLFYKRRYSSVQISSPDYVAFAASYGVAGLRASTLSEAEFIIRQSLDIPGPVLMEFNVKEEQNVYPMVPPGESNDKMIMN</sequence>
<evidence type="ECO:0000256" key="14">
    <source>
        <dbReference type="RuleBase" id="RU003591"/>
    </source>
</evidence>
<keyword evidence="7 14" id="KW-0808">Transferase</keyword>
<dbReference type="Gene3D" id="3.40.50.1220">
    <property type="entry name" value="TPP-binding domain"/>
    <property type="match status" value="1"/>
</dbReference>
<dbReference type="UniPathway" id="UPA00047">
    <property type="reaction ID" value="UER00055"/>
</dbReference>
<keyword evidence="10 14" id="KW-0460">Magnesium</keyword>
<keyword evidence="12 14" id="KW-0100">Branched-chain amino acid biosynthesis</keyword>
<proteinExistence type="inferred from homology"/>
<comment type="caution">
    <text evidence="18">The sequence shown here is derived from an EMBL/GenBank/DDBJ whole genome shotgun (WGS) entry which is preliminary data.</text>
</comment>
<evidence type="ECO:0000256" key="12">
    <source>
        <dbReference type="ARBA" id="ARBA00023304"/>
    </source>
</evidence>
<dbReference type="GO" id="GO:0003984">
    <property type="term" value="F:acetolactate synthase activity"/>
    <property type="evidence" value="ECO:0007669"/>
    <property type="project" value="UniProtKB-EC"/>
</dbReference>
<dbReference type="UniPathway" id="UPA00049">
    <property type="reaction ID" value="UER00059"/>
</dbReference>
<dbReference type="GO" id="GO:0009099">
    <property type="term" value="P:L-valine biosynthetic process"/>
    <property type="evidence" value="ECO:0007669"/>
    <property type="project" value="UniProtKB-UniPathway"/>
</dbReference>
<comment type="cofactor">
    <cofactor evidence="14">
        <name>thiamine diphosphate</name>
        <dbReference type="ChEBI" id="CHEBI:58937"/>
    </cofactor>
    <text evidence="14">Binds 1 thiamine pyrophosphate per subunit.</text>
</comment>
<dbReference type="GO" id="GO:0050660">
    <property type="term" value="F:flavin adenine dinucleotide binding"/>
    <property type="evidence" value="ECO:0007669"/>
    <property type="project" value="InterPro"/>
</dbReference>
<dbReference type="FunFam" id="3.40.50.1220:FF:000008">
    <property type="entry name" value="Acetolactate synthase"/>
    <property type="match status" value="1"/>
</dbReference>
<evidence type="ECO:0000256" key="3">
    <source>
        <dbReference type="ARBA" id="ARBA00007812"/>
    </source>
</evidence>
<dbReference type="EC" id="2.2.1.6" evidence="4 14"/>
<evidence type="ECO:0000256" key="8">
    <source>
        <dbReference type="ARBA" id="ARBA00022723"/>
    </source>
</evidence>
<dbReference type="RefSeq" id="WP_114497952.1">
    <property type="nucleotide sequence ID" value="NZ_QPJW01000009.1"/>
</dbReference>
<evidence type="ECO:0000256" key="4">
    <source>
        <dbReference type="ARBA" id="ARBA00013145"/>
    </source>
</evidence>
<comment type="cofactor">
    <cofactor evidence="14">
        <name>Mg(2+)</name>
        <dbReference type="ChEBI" id="CHEBI:18420"/>
    </cofactor>
    <text evidence="14">Binds 1 Mg(2+) ion per subunit.</text>
</comment>
<evidence type="ECO:0000259" key="17">
    <source>
        <dbReference type="Pfam" id="PF02776"/>
    </source>
</evidence>
<keyword evidence="19" id="KW-1185">Reference proteome</keyword>
<dbReference type="PANTHER" id="PTHR18968">
    <property type="entry name" value="THIAMINE PYROPHOSPHATE ENZYMES"/>
    <property type="match status" value="1"/>
</dbReference>
<gene>
    <name evidence="18" type="ORF">DFP94_10929</name>
</gene>
<dbReference type="InterPro" id="IPR012000">
    <property type="entry name" value="Thiamin_PyroP_enz_cen_dom"/>
</dbReference>
<evidence type="ECO:0000256" key="10">
    <source>
        <dbReference type="ARBA" id="ARBA00022842"/>
    </source>
</evidence>
<evidence type="ECO:0000259" key="15">
    <source>
        <dbReference type="Pfam" id="PF00205"/>
    </source>
</evidence>
<keyword evidence="11 14" id="KW-0786">Thiamine pyrophosphate</keyword>
<keyword evidence="6" id="KW-0285">Flavoprotein</keyword>
<evidence type="ECO:0000259" key="16">
    <source>
        <dbReference type="Pfam" id="PF02775"/>
    </source>
</evidence>
<accession>A0A369B9S2</accession>
<evidence type="ECO:0000256" key="1">
    <source>
        <dbReference type="ARBA" id="ARBA00004974"/>
    </source>
</evidence>
<dbReference type="Pfam" id="PF02776">
    <property type="entry name" value="TPP_enzyme_N"/>
    <property type="match status" value="1"/>
</dbReference>
<comment type="similarity">
    <text evidence="3 14">Belongs to the TPP enzyme family.</text>
</comment>
<dbReference type="OrthoDB" id="4494979at2"/>
<dbReference type="FunFam" id="3.40.50.970:FF:000007">
    <property type="entry name" value="Acetolactate synthase"/>
    <property type="match status" value="1"/>
</dbReference>
<feature type="domain" description="Thiamine pyrophosphate enzyme N-terminal TPP-binding" evidence="17">
    <location>
        <begin position="13"/>
        <end position="127"/>
    </location>
</feature>
<evidence type="ECO:0000313" key="18">
    <source>
        <dbReference type="EMBL" id="RCX17306.1"/>
    </source>
</evidence>
<dbReference type="Proteomes" id="UP000253090">
    <property type="component" value="Unassembled WGS sequence"/>
</dbReference>
<dbReference type="InterPro" id="IPR039368">
    <property type="entry name" value="AHAS_TPP"/>
</dbReference>
<dbReference type="SUPFAM" id="SSF52467">
    <property type="entry name" value="DHS-like NAD/FAD-binding domain"/>
    <property type="match status" value="1"/>
</dbReference>
<reference evidence="18 19" key="1">
    <citation type="submission" date="2018-07" db="EMBL/GenBank/DDBJ databases">
        <title>Genomic Encyclopedia of Type Strains, Phase III (KMG-III): the genomes of soil and plant-associated and newly described type strains.</title>
        <authorList>
            <person name="Whitman W."/>
        </authorList>
    </citation>
    <scope>NUCLEOTIDE SEQUENCE [LARGE SCALE GENOMIC DNA]</scope>
    <source>
        <strain evidence="18 19">CECT 8333</strain>
    </source>
</reference>
<feature type="domain" description="Thiamine pyrophosphate enzyme central" evidence="15">
    <location>
        <begin position="203"/>
        <end position="337"/>
    </location>
</feature>
<protein>
    <recommendedName>
        <fullName evidence="4 14">Acetolactate synthase</fullName>
        <ecNumber evidence="4 14">2.2.1.6</ecNumber>
    </recommendedName>
</protein>
<comment type="catalytic activity">
    <reaction evidence="13 14">
        <text>2 pyruvate + H(+) = (2S)-2-acetolactate + CO2</text>
        <dbReference type="Rhea" id="RHEA:25249"/>
        <dbReference type="ChEBI" id="CHEBI:15361"/>
        <dbReference type="ChEBI" id="CHEBI:15378"/>
        <dbReference type="ChEBI" id="CHEBI:16526"/>
        <dbReference type="ChEBI" id="CHEBI:58476"/>
        <dbReference type="EC" id="2.2.1.6"/>
    </reaction>
</comment>
<evidence type="ECO:0000256" key="6">
    <source>
        <dbReference type="ARBA" id="ARBA00022630"/>
    </source>
</evidence>
<keyword evidence="9" id="KW-0274">FAD</keyword>
<comment type="pathway">
    <text evidence="1 14">Amino-acid biosynthesis; L-isoleucine biosynthesis; L-isoleucine from 2-oxobutanoate: step 1/4.</text>
</comment>
<dbReference type="InterPro" id="IPR012001">
    <property type="entry name" value="Thiamin_PyroP_enz_TPP-bd_dom"/>
</dbReference>
<dbReference type="SUPFAM" id="SSF52518">
    <property type="entry name" value="Thiamin diphosphate-binding fold (THDP-binding)"/>
    <property type="match status" value="2"/>
</dbReference>